<evidence type="ECO:0000256" key="10">
    <source>
        <dbReference type="PIRNR" id="PIRNR017385"/>
    </source>
</evidence>
<dbReference type="InterPro" id="IPR021050">
    <property type="entry name" value="Cyt_c_oxidase_su4_actinobac"/>
</dbReference>
<dbReference type="GO" id="GO:0004129">
    <property type="term" value="F:cytochrome-c oxidase activity"/>
    <property type="evidence" value="ECO:0007669"/>
    <property type="project" value="UniProtKB-EC"/>
</dbReference>
<accession>A0A9D2EDN8</accession>
<protein>
    <recommendedName>
        <fullName evidence="10">Cytochrome c oxidase polypeptide 4</fullName>
        <ecNumber evidence="10">7.1.1.9</ecNumber>
    </recommendedName>
    <alternativeName>
        <fullName evidence="10">Cytochrome aa3 subunit 4</fullName>
    </alternativeName>
    <alternativeName>
        <fullName evidence="10">Cytochrome c oxidase polypeptide IV</fullName>
    </alternativeName>
</protein>
<keyword evidence="5 11" id="KW-0812">Transmembrane</keyword>
<feature type="transmembrane region" description="Helical" evidence="11">
    <location>
        <begin position="84"/>
        <end position="106"/>
    </location>
</feature>
<keyword evidence="7 11" id="KW-1133">Transmembrane helix</keyword>
<evidence type="ECO:0000313" key="13">
    <source>
        <dbReference type="Proteomes" id="UP000824037"/>
    </source>
</evidence>
<comment type="similarity">
    <text evidence="3 10">Belongs to the cytochrome c oxidase bacterial subunit CtaF family.</text>
</comment>
<evidence type="ECO:0000313" key="12">
    <source>
        <dbReference type="EMBL" id="HIZ35415.1"/>
    </source>
</evidence>
<proteinExistence type="inferred from homology"/>
<evidence type="ECO:0000256" key="2">
    <source>
        <dbReference type="ARBA" id="ARBA00004651"/>
    </source>
</evidence>
<dbReference type="EMBL" id="DXBY01000109">
    <property type="protein sequence ID" value="HIZ35415.1"/>
    <property type="molecule type" value="Genomic_DNA"/>
</dbReference>
<dbReference type="GO" id="GO:0022900">
    <property type="term" value="P:electron transport chain"/>
    <property type="evidence" value="ECO:0007669"/>
    <property type="project" value="InterPro"/>
</dbReference>
<keyword evidence="6 10" id="KW-1278">Translocase</keyword>
<evidence type="ECO:0000256" key="5">
    <source>
        <dbReference type="ARBA" id="ARBA00022692"/>
    </source>
</evidence>
<dbReference type="Pfam" id="PF12270">
    <property type="entry name" value="Cyt_c_ox_IV"/>
    <property type="match status" value="1"/>
</dbReference>
<evidence type="ECO:0000256" key="1">
    <source>
        <dbReference type="ARBA" id="ARBA00002536"/>
    </source>
</evidence>
<gene>
    <name evidence="12" type="ORF">H9815_06530</name>
</gene>
<comment type="subcellular location">
    <subcellularLocation>
        <location evidence="2">Cell membrane</location>
        <topology evidence="2">Multi-pass membrane protein</topology>
    </subcellularLocation>
</comment>
<dbReference type="AlphaFoldDB" id="A0A9D2EDN8"/>
<feature type="transmembrane region" description="Helical" evidence="11">
    <location>
        <begin position="31"/>
        <end position="52"/>
    </location>
</feature>
<organism evidence="12 13">
    <name type="scientific">Candidatus Ruania gallistercoris</name>
    <dbReference type="NCBI Taxonomy" id="2838746"/>
    <lineage>
        <taxon>Bacteria</taxon>
        <taxon>Bacillati</taxon>
        <taxon>Actinomycetota</taxon>
        <taxon>Actinomycetes</taxon>
        <taxon>Micrococcales</taxon>
        <taxon>Ruaniaceae</taxon>
        <taxon>Ruania</taxon>
    </lineage>
</organism>
<reference evidence="12" key="2">
    <citation type="submission" date="2021-04" db="EMBL/GenBank/DDBJ databases">
        <authorList>
            <person name="Gilroy R."/>
        </authorList>
    </citation>
    <scope>NUCLEOTIDE SEQUENCE</scope>
    <source>
        <strain evidence="12">ChiGjej4B4-7305</strain>
    </source>
</reference>
<dbReference type="GO" id="GO:0005886">
    <property type="term" value="C:plasma membrane"/>
    <property type="evidence" value="ECO:0007669"/>
    <property type="project" value="UniProtKB-SubCell"/>
</dbReference>
<comment type="catalytic activity">
    <reaction evidence="9 10">
        <text>4 Fe(II)-[cytochrome c] + O2 + 8 H(+)(in) = 4 Fe(III)-[cytochrome c] + 2 H2O + 4 H(+)(out)</text>
        <dbReference type="Rhea" id="RHEA:11436"/>
        <dbReference type="Rhea" id="RHEA-COMP:10350"/>
        <dbReference type="Rhea" id="RHEA-COMP:14399"/>
        <dbReference type="ChEBI" id="CHEBI:15377"/>
        <dbReference type="ChEBI" id="CHEBI:15378"/>
        <dbReference type="ChEBI" id="CHEBI:15379"/>
        <dbReference type="ChEBI" id="CHEBI:29033"/>
        <dbReference type="ChEBI" id="CHEBI:29034"/>
        <dbReference type="EC" id="7.1.1.9"/>
    </reaction>
</comment>
<comment type="function">
    <text evidence="1 10">Part of cytochrome c oxidase, its function is unknown.</text>
</comment>
<dbReference type="Proteomes" id="UP000824037">
    <property type="component" value="Unassembled WGS sequence"/>
</dbReference>
<feature type="transmembrane region" description="Helical" evidence="11">
    <location>
        <begin position="5"/>
        <end position="25"/>
    </location>
</feature>
<dbReference type="PIRSF" id="PIRSF017385">
    <property type="entry name" value="CtaF"/>
    <property type="match status" value="1"/>
</dbReference>
<comment type="subunit">
    <text evidence="10">Associates with subunits I, II and III to form cytochrome c oxidase.</text>
</comment>
<reference evidence="12" key="1">
    <citation type="journal article" date="2021" name="PeerJ">
        <title>Extensive microbial diversity within the chicken gut microbiome revealed by metagenomics and culture.</title>
        <authorList>
            <person name="Gilroy R."/>
            <person name="Ravi A."/>
            <person name="Getino M."/>
            <person name="Pursley I."/>
            <person name="Horton D.L."/>
            <person name="Alikhan N.F."/>
            <person name="Baker D."/>
            <person name="Gharbi K."/>
            <person name="Hall N."/>
            <person name="Watson M."/>
            <person name="Adriaenssens E.M."/>
            <person name="Foster-Nyarko E."/>
            <person name="Jarju S."/>
            <person name="Secka A."/>
            <person name="Antonio M."/>
            <person name="Oren A."/>
            <person name="Chaudhuri R.R."/>
            <person name="La Ragione R."/>
            <person name="Hildebrand F."/>
            <person name="Pallen M.J."/>
        </authorList>
    </citation>
    <scope>NUCLEOTIDE SEQUENCE</scope>
    <source>
        <strain evidence="12">ChiGjej4B4-7305</strain>
    </source>
</reference>
<evidence type="ECO:0000256" key="8">
    <source>
        <dbReference type="ARBA" id="ARBA00023136"/>
    </source>
</evidence>
<name>A0A9D2EDN8_9MICO</name>
<dbReference type="EC" id="7.1.1.9" evidence="10"/>
<evidence type="ECO:0000256" key="4">
    <source>
        <dbReference type="ARBA" id="ARBA00022475"/>
    </source>
</evidence>
<evidence type="ECO:0000256" key="7">
    <source>
        <dbReference type="ARBA" id="ARBA00022989"/>
    </source>
</evidence>
<sequence>MRPEAIFFIALVFFFVPVFLLYGFWSSWEPVGSTVLLLCVGLWGLVGFYLLLVSRRIDPRPEDDPVAEVADGAGEYGMFSPWSWWPLVIAIGVTFAFLGAAAGWWLTGIGFVVGLGGLVGHVIEYSRGPHAH</sequence>
<comment type="caution">
    <text evidence="12">The sequence shown here is derived from an EMBL/GenBank/DDBJ whole genome shotgun (WGS) entry which is preliminary data.</text>
</comment>
<evidence type="ECO:0000256" key="11">
    <source>
        <dbReference type="SAM" id="Phobius"/>
    </source>
</evidence>
<evidence type="ECO:0000256" key="3">
    <source>
        <dbReference type="ARBA" id="ARBA00006870"/>
    </source>
</evidence>
<evidence type="ECO:0000256" key="9">
    <source>
        <dbReference type="ARBA" id="ARBA00047816"/>
    </source>
</evidence>
<keyword evidence="8 10" id="KW-0472">Membrane</keyword>
<keyword evidence="4 10" id="KW-1003">Cell membrane</keyword>
<evidence type="ECO:0000256" key="6">
    <source>
        <dbReference type="ARBA" id="ARBA00022967"/>
    </source>
</evidence>